<proteinExistence type="predicted"/>
<evidence type="ECO:0000313" key="7">
    <source>
        <dbReference type="Proteomes" id="UP000460318"/>
    </source>
</evidence>
<evidence type="ECO:0000259" key="5">
    <source>
        <dbReference type="PROSITE" id="PS50045"/>
    </source>
</evidence>
<dbReference type="Gene3D" id="3.40.50.2300">
    <property type="match status" value="1"/>
</dbReference>
<dbReference type="SUPFAM" id="SSF52540">
    <property type="entry name" value="P-loop containing nucleoside triphosphate hydrolases"/>
    <property type="match status" value="1"/>
</dbReference>
<accession>A0A7X3ILR9</accession>
<name>A0A7X3ILR9_9BACL</name>
<dbReference type="InterPro" id="IPR027417">
    <property type="entry name" value="P-loop_NTPase"/>
</dbReference>
<sequence length="566" mass="63761">MTIKALFVAPYAAMENLIDECREQQKELDLTIRIGNLQEGVSLARQAEAEGFDVIISRGGTAKLIGEAVEIPVIDVHVSGYDMLRVLTLANDFPRKKAIVGFPAITGGAKAIIDLLDIPIDMFTIHDEDETEALLRRLKQDGYELIMGDVVTFETASRLGLLGILIQSGRESIFDAFTEAKTVSRWLSQSRQEIDRFKGILQATAEDVMVLSEQGDVVYEQWQDFSSRTIPDIRFEKGTPEDGGANREVVHVANSDGQTVKVIKTKIMINGTAYLVCEFFRQPIHQTALDKVKVHMQPAPLIIHQSEAMNTCLTMINRCLSYDLFVFIGERGTGKDMLARYVHVQKNHGEGLYASVKASDLMDLGPEEIDTEIRTLYIHAFDRVEDGSVKVYWRMIEALKERGITLIFAMTEEQPFGENRIYDDEMIRIHIPALANRNEDLKELVTSFLLHFSQTLGTSAIRMTEKGLNLLAEYSWPGNVSELKALLQEAVILEKGYVIEHPLIERLLNRKGMETGGTSSGLLRGTLEQIEKKIIEKVLEEEGFNQTKAAKRLQINRSTLWRKLKD</sequence>
<dbReference type="InterPro" id="IPR002078">
    <property type="entry name" value="Sigma_54_int"/>
</dbReference>
<dbReference type="GO" id="GO:0000156">
    <property type="term" value="F:phosphorelay response regulator activity"/>
    <property type="evidence" value="ECO:0007669"/>
    <property type="project" value="InterPro"/>
</dbReference>
<evidence type="ECO:0000256" key="3">
    <source>
        <dbReference type="ARBA" id="ARBA00023015"/>
    </source>
</evidence>
<evidence type="ECO:0000313" key="6">
    <source>
        <dbReference type="EMBL" id="MWV46302.1"/>
    </source>
</evidence>
<dbReference type="Pfam" id="PF02954">
    <property type="entry name" value="HTH_8"/>
    <property type="match status" value="1"/>
</dbReference>
<keyword evidence="1" id="KW-0547">Nucleotide-binding</keyword>
<dbReference type="Pfam" id="PF00158">
    <property type="entry name" value="Sigma54_activat"/>
    <property type="match status" value="1"/>
</dbReference>
<dbReference type="Pfam" id="PF25601">
    <property type="entry name" value="AAA_lid_14"/>
    <property type="match status" value="1"/>
</dbReference>
<dbReference type="RefSeq" id="WP_160499901.1">
    <property type="nucleotide sequence ID" value="NZ_WUBI01000004.1"/>
</dbReference>
<dbReference type="Proteomes" id="UP000460318">
    <property type="component" value="Unassembled WGS sequence"/>
</dbReference>
<reference evidence="6 7" key="1">
    <citation type="submission" date="2019-12" db="EMBL/GenBank/DDBJ databases">
        <title>Paenibacillus sp. nov., an endophytic bacterium isolated from the stem of Dendrobium.</title>
        <authorList>
            <person name="Zhao R."/>
        </authorList>
    </citation>
    <scope>NUCLEOTIDE SEQUENCE [LARGE SCALE GENOMIC DNA]</scope>
    <source>
        <strain evidence="6 7">HJL G12</strain>
    </source>
</reference>
<dbReference type="PROSITE" id="PS50045">
    <property type="entry name" value="SIGMA54_INTERACT_4"/>
    <property type="match status" value="1"/>
</dbReference>
<dbReference type="GO" id="GO:0005524">
    <property type="term" value="F:ATP binding"/>
    <property type="evidence" value="ECO:0007669"/>
    <property type="project" value="UniProtKB-KW"/>
</dbReference>
<dbReference type="Gene3D" id="1.10.10.60">
    <property type="entry name" value="Homeodomain-like"/>
    <property type="match status" value="1"/>
</dbReference>
<protein>
    <submittedName>
        <fullName evidence="6">Sigma-54-dependent transcriptional regulator</fullName>
    </submittedName>
</protein>
<dbReference type="SUPFAM" id="SSF46689">
    <property type="entry name" value="Homeodomain-like"/>
    <property type="match status" value="1"/>
</dbReference>
<evidence type="ECO:0000256" key="2">
    <source>
        <dbReference type="ARBA" id="ARBA00022840"/>
    </source>
</evidence>
<comment type="caution">
    <text evidence="6">The sequence shown here is derived from an EMBL/GenBank/DDBJ whole genome shotgun (WGS) entry which is preliminary data.</text>
</comment>
<organism evidence="6 7">
    <name type="scientific">Paenibacillus dendrobii</name>
    <dbReference type="NCBI Taxonomy" id="2691084"/>
    <lineage>
        <taxon>Bacteria</taxon>
        <taxon>Bacillati</taxon>
        <taxon>Bacillota</taxon>
        <taxon>Bacilli</taxon>
        <taxon>Bacillales</taxon>
        <taxon>Paenibacillaceae</taxon>
        <taxon>Paenibacillus</taxon>
    </lineage>
</organism>
<gene>
    <name evidence="6" type="ORF">GRF59_22110</name>
</gene>
<evidence type="ECO:0000256" key="4">
    <source>
        <dbReference type="ARBA" id="ARBA00023163"/>
    </source>
</evidence>
<dbReference type="InterPro" id="IPR009057">
    <property type="entry name" value="Homeodomain-like_sf"/>
</dbReference>
<dbReference type="InterPro" id="IPR010524">
    <property type="entry name" value="Sig_transdc_resp-reg_PrpR_N"/>
</dbReference>
<keyword evidence="3" id="KW-0805">Transcription regulation</keyword>
<dbReference type="GO" id="GO:0006355">
    <property type="term" value="P:regulation of DNA-templated transcription"/>
    <property type="evidence" value="ECO:0007669"/>
    <property type="project" value="InterPro"/>
</dbReference>
<dbReference type="Gene3D" id="1.10.8.60">
    <property type="match status" value="1"/>
</dbReference>
<dbReference type="SUPFAM" id="SSF159800">
    <property type="entry name" value="PrpR receptor domain-like"/>
    <property type="match status" value="1"/>
</dbReference>
<feature type="domain" description="Sigma-54 factor interaction" evidence="5">
    <location>
        <begin position="247"/>
        <end position="492"/>
    </location>
</feature>
<dbReference type="PRINTS" id="PR01590">
    <property type="entry name" value="HTHFIS"/>
</dbReference>
<evidence type="ECO:0000256" key="1">
    <source>
        <dbReference type="ARBA" id="ARBA00022741"/>
    </source>
</evidence>
<dbReference type="Pfam" id="PF06506">
    <property type="entry name" value="PrpR_N"/>
    <property type="match status" value="1"/>
</dbReference>
<keyword evidence="2" id="KW-0067">ATP-binding</keyword>
<keyword evidence="7" id="KW-1185">Reference proteome</keyword>
<keyword evidence="4" id="KW-0804">Transcription</keyword>
<dbReference type="Gene3D" id="3.40.50.10660">
    <property type="entry name" value="PrpR receptor domain-like"/>
    <property type="match status" value="1"/>
</dbReference>
<dbReference type="InterPro" id="IPR058031">
    <property type="entry name" value="AAA_lid_NorR"/>
</dbReference>
<dbReference type="AlphaFoldDB" id="A0A7X3ILR9"/>
<dbReference type="PANTHER" id="PTHR32071">
    <property type="entry name" value="TRANSCRIPTIONAL REGULATORY PROTEIN"/>
    <property type="match status" value="1"/>
</dbReference>
<dbReference type="InterPro" id="IPR002197">
    <property type="entry name" value="HTH_Fis"/>
</dbReference>
<dbReference type="GO" id="GO:0043565">
    <property type="term" value="F:sequence-specific DNA binding"/>
    <property type="evidence" value="ECO:0007669"/>
    <property type="project" value="InterPro"/>
</dbReference>
<dbReference type="Gene3D" id="3.40.50.300">
    <property type="entry name" value="P-loop containing nucleotide triphosphate hydrolases"/>
    <property type="match status" value="1"/>
</dbReference>
<dbReference type="EMBL" id="WUBI01000004">
    <property type="protein sequence ID" value="MWV46302.1"/>
    <property type="molecule type" value="Genomic_DNA"/>
</dbReference>